<reference evidence="10 12" key="1">
    <citation type="submission" date="2018-11" db="EMBL/GenBank/DDBJ databases">
        <title>Shewanella sp. M2.</title>
        <authorList>
            <person name="Hwang Y.J."/>
            <person name="Hwang C.Y."/>
        </authorList>
    </citation>
    <scope>NUCLEOTIDE SEQUENCE [LARGE SCALE GENOMIC DNA]</scope>
    <source>
        <strain evidence="10 12">M2</strain>
    </source>
</reference>
<reference evidence="11" key="3">
    <citation type="submission" date="2018-11" db="EMBL/GenBank/DDBJ databases">
        <authorList>
            <person name="Hwang Y.J."/>
            <person name="Hwang C.Y."/>
        </authorList>
    </citation>
    <scope>NUCLEOTIDE SEQUENCE</scope>
    <source>
        <strain evidence="11">R106</strain>
    </source>
</reference>
<feature type="domain" description="NADH:quinone oxidoreductase/Mrp antiporter transmembrane" evidence="9">
    <location>
        <begin position="137"/>
        <end position="432"/>
    </location>
</feature>
<feature type="transmembrane region" description="Helical" evidence="8">
    <location>
        <begin position="118"/>
        <end position="135"/>
    </location>
</feature>
<dbReference type="InterPro" id="IPR050586">
    <property type="entry name" value="CPA3_Na-H_Antiporter_D"/>
</dbReference>
<feature type="transmembrane region" description="Helical" evidence="8">
    <location>
        <begin position="388"/>
        <end position="411"/>
    </location>
</feature>
<dbReference type="GO" id="GO:0042773">
    <property type="term" value="P:ATP synthesis coupled electron transport"/>
    <property type="evidence" value="ECO:0007669"/>
    <property type="project" value="InterPro"/>
</dbReference>
<feature type="transmembrane region" description="Helical" evidence="8">
    <location>
        <begin position="466"/>
        <end position="486"/>
    </location>
</feature>
<keyword evidence="3" id="KW-1003">Cell membrane</keyword>
<dbReference type="KEGG" id="spsr:EGC80_00285"/>
<feature type="transmembrane region" description="Helical" evidence="8">
    <location>
        <begin position="215"/>
        <end position="237"/>
    </location>
</feature>
<dbReference type="GO" id="GO:0008137">
    <property type="term" value="F:NADH dehydrogenase (ubiquinone) activity"/>
    <property type="evidence" value="ECO:0007669"/>
    <property type="project" value="InterPro"/>
</dbReference>
<comment type="similarity">
    <text evidence="2">Belongs to the CPA3 antiporters (TC 2.A.63) subunit D family.</text>
</comment>
<feature type="transmembrane region" description="Helical" evidence="8">
    <location>
        <begin position="249"/>
        <end position="269"/>
    </location>
</feature>
<feature type="transmembrane region" description="Helical" evidence="8">
    <location>
        <begin position="281"/>
        <end position="300"/>
    </location>
</feature>
<evidence type="ECO:0000256" key="4">
    <source>
        <dbReference type="ARBA" id="ARBA00022692"/>
    </source>
</evidence>
<dbReference type="PANTHER" id="PTHR42703:SF1">
    <property type="entry name" value="NA(+)_H(+) ANTIPORTER SUBUNIT D1"/>
    <property type="match status" value="1"/>
</dbReference>
<accession>A0A3N4DRQ1</accession>
<evidence type="ECO:0000256" key="7">
    <source>
        <dbReference type="RuleBase" id="RU000320"/>
    </source>
</evidence>
<organism evidence="11 13">
    <name type="scientific">Shewanella psychromarinicola</name>
    <dbReference type="NCBI Taxonomy" id="2487742"/>
    <lineage>
        <taxon>Bacteria</taxon>
        <taxon>Pseudomonadati</taxon>
        <taxon>Pseudomonadota</taxon>
        <taxon>Gammaproteobacteria</taxon>
        <taxon>Alteromonadales</taxon>
        <taxon>Shewanellaceae</taxon>
        <taxon>Shewanella</taxon>
    </lineage>
</organism>
<dbReference type="EMBL" id="RKKB01000010">
    <property type="protein sequence ID" value="RPA27786.1"/>
    <property type="molecule type" value="Genomic_DNA"/>
</dbReference>
<sequence>MNSLTSSLFLPAIVFLPLVASIMAFLISRNRQQGRINVYFAILQFLVVILMTILFLNEQTYQSDRYVIGGWGAPLGIDLVVDGFSILMIALTGLLTLLITIYSASYFSENYPSAEKGVRFWPLWWLLISGLNALFVSGDAFNIYVCLEIIGLSAAALVALQGTRAALIAALRYLLVGLLGSLFYLLAIVILYRSHGTLDLMQIAASTDNGLPDKVAMILITIGLLLKIALFPLHFWLPQAHANAPTPVSAILSALVVKASLYILIKFWFDVLGETTTFGASQVLGALGGAAIIYGSWSAFRATQLKVLIAYSTVAQLGYIFLLFPLSEYSIGVNSFSGSASQAAIYFIVAHACAKAAMFLSAGNLILSQGNGEIAQLKGIAMREPLNVLVFAIAGISLIGLPPSAGFIAKWLLLTTSIESGQWWWVIVVIAGGLLGAMYLFKILSVAFSGNTVDAEPAYQQPKEKVSGVMTTVALILALITLALGFNSEFILNISNTTSEVIGI</sequence>
<dbReference type="Proteomes" id="UP000273778">
    <property type="component" value="Chromosome"/>
</dbReference>
<evidence type="ECO:0000256" key="1">
    <source>
        <dbReference type="ARBA" id="ARBA00004651"/>
    </source>
</evidence>
<evidence type="ECO:0000313" key="10">
    <source>
        <dbReference type="EMBL" id="AZG33521.1"/>
    </source>
</evidence>
<evidence type="ECO:0000256" key="5">
    <source>
        <dbReference type="ARBA" id="ARBA00022989"/>
    </source>
</evidence>
<evidence type="ECO:0000313" key="13">
    <source>
        <dbReference type="Proteomes" id="UP000278855"/>
    </source>
</evidence>
<dbReference type="RefSeq" id="WP_124013555.1">
    <property type="nucleotide sequence ID" value="NZ_JAKIKZ010000020.1"/>
</dbReference>
<feature type="transmembrane region" description="Helical" evidence="8">
    <location>
        <begin position="141"/>
        <end position="160"/>
    </location>
</feature>
<keyword evidence="4 7" id="KW-0812">Transmembrane</keyword>
<dbReference type="GO" id="GO:0005886">
    <property type="term" value="C:plasma membrane"/>
    <property type="evidence" value="ECO:0007669"/>
    <property type="project" value="UniProtKB-SubCell"/>
</dbReference>
<dbReference type="OrthoDB" id="9768329at2"/>
<dbReference type="Proteomes" id="UP000278855">
    <property type="component" value="Unassembled WGS sequence"/>
</dbReference>
<feature type="transmembrane region" description="Helical" evidence="8">
    <location>
        <begin position="6"/>
        <end position="26"/>
    </location>
</feature>
<dbReference type="EMBL" id="CP034073">
    <property type="protein sequence ID" value="AZG33521.1"/>
    <property type="molecule type" value="Genomic_DNA"/>
</dbReference>
<reference evidence="13" key="2">
    <citation type="submission" date="2018-11" db="EMBL/GenBank/DDBJ databases">
        <title>Shewanella sp. R106.</title>
        <authorList>
            <person name="Hwang Y.J."/>
            <person name="Hwang C.Y."/>
        </authorList>
    </citation>
    <scope>NUCLEOTIDE SEQUENCE [LARGE SCALE GENOMIC DNA]</scope>
    <source>
        <strain evidence="13">R106</strain>
    </source>
</reference>
<dbReference type="InterPro" id="IPR001750">
    <property type="entry name" value="ND/Mrp_TM"/>
</dbReference>
<feature type="transmembrane region" description="Helical" evidence="8">
    <location>
        <begin position="423"/>
        <end position="445"/>
    </location>
</feature>
<keyword evidence="12" id="KW-1185">Reference proteome</keyword>
<dbReference type="PANTHER" id="PTHR42703">
    <property type="entry name" value="NADH DEHYDROGENASE"/>
    <property type="match status" value="1"/>
</dbReference>
<evidence type="ECO:0000313" key="12">
    <source>
        <dbReference type="Proteomes" id="UP000273778"/>
    </source>
</evidence>
<feature type="transmembrane region" description="Helical" evidence="8">
    <location>
        <begin position="307"/>
        <end position="324"/>
    </location>
</feature>
<feature type="transmembrane region" description="Helical" evidence="8">
    <location>
        <begin position="344"/>
        <end position="367"/>
    </location>
</feature>
<comment type="subcellular location">
    <subcellularLocation>
        <location evidence="1">Cell membrane</location>
        <topology evidence="1">Multi-pass membrane protein</topology>
    </subcellularLocation>
    <subcellularLocation>
        <location evidence="7">Membrane</location>
        <topology evidence="7">Multi-pass membrane protein</topology>
    </subcellularLocation>
</comment>
<keyword evidence="6 8" id="KW-0472">Membrane</keyword>
<feature type="transmembrane region" description="Helical" evidence="8">
    <location>
        <begin position="172"/>
        <end position="195"/>
    </location>
</feature>
<dbReference type="Pfam" id="PF00361">
    <property type="entry name" value="Proton_antipo_M"/>
    <property type="match status" value="1"/>
</dbReference>
<evidence type="ECO:0000256" key="2">
    <source>
        <dbReference type="ARBA" id="ARBA00005346"/>
    </source>
</evidence>
<evidence type="ECO:0000256" key="3">
    <source>
        <dbReference type="ARBA" id="ARBA00022475"/>
    </source>
</evidence>
<dbReference type="InterPro" id="IPR003918">
    <property type="entry name" value="NADH_UbQ_OxRdtase"/>
</dbReference>
<evidence type="ECO:0000259" key="9">
    <source>
        <dbReference type="Pfam" id="PF00361"/>
    </source>
</evidence>
<evidence type="ECO:0000313" key="11">
    <source>
        <dbReference type="EMBL" id="RPA27786.1"/>
    </source>
</evidence>
<feature type="transmembrane region" description="Helical" evidence="8">
    <location>
        <begin position="38"/>
        <end position="56"/>
    </location>
</feature>
<protein>
    <submittedName>
        <fullName evidence="11">Oxidoreductase</fullName>
    </submittedName>
</protein>
<name>A0A3N4DRQ1_9GAMM</name>
<gene>
    <name evidence="11" type="ORF">EGC77_16265</name>
    <name evidence="10" type="ORF">EGC80_00285</name>
</gene>
<evidence type="ECO:0000256" key="6">
    <source>
        <dbReference type="ARBA" id="ARBA00023136"/>
    </source>
</evidence>
<proteinExistence type="inferred from homology"/>
<feature type="transmembrane region" description="Helical" evidence="8">
    <location>
        <begin position="84"/>
        <end position="106"/>
    </location>
</feature>
<evidence type="ECO:0000256" key="8">
    <source>
        <dbReference type="SAM" id="Phobius"/>
    </source>
</evidence>
<keyword evidence="5 8" id="KW-1133">Transmembrane helix</keyword>
<dbReference type="AlphaFoldDB" id="A0A3N4DRQ1"/>
<dbReference type="PRINTS" id="PR01437">
    <property type="entry name" value="NUOXDRDTASE4"/>
</dbReference>